<evidence type="ECO:0000256" key="2">
    <source>
        <dbReference type="ARBA" id="ARBA00005893"/>
    </source>
</evidence>
<keyword evidence="9" id="KW-1185">Reference proteome</keyword>
<dbReference type="InterPro" id="IPR050793">
    <property type="entry name" value="CMP-NeuNAc_synthase"/>
</dbReference>
<dbReference type="EMBL" id="PDUD01000009">
    <property type="protein sequence ID" value="PHN07710.1"/>
    <property type="molecule type" value="Genomic_DNA"/>
</dbReference>
<sequence>MNHLESFREVHTFLFDVDGVLTNSQLLVLENGKLVRQLNKRDLLALKTAVAQEYRIAILSSSRSDGIREQLEGLGITDLYLGVDDKLEAYEELVDIYDLDEEGILYMGDDWPDYKSMRRAGMPVCPKDAIPEIIKISKYISPLAGGQGCVRDVIEKVLRLHYNWMTP</sequence>
<dbReference type="Proteomes" id="UP000223913">
    <property type="component" value="Unassembled WGS sequence"/>
</dbReference>
<dbReference type="Pfam" id="PF08282">
    <property type="entry name" value="Hydrolase_3"/>
    <property type="match status" value="1"/>
</dbReference>
<evidence type="ECO:0000313" key="9">
    <source>
        <dbReference type="Proteomes" id="UP000223913"/>
    </source>
</evidence>
<feature type="binding site" evidence="7">
    <location>
        <position position="16"/>
    </location>
    <ligand>
        <name>Mg(2+)</name>
        <dbReference type="ChEBI" id="CHEBI:18420"/>
    </ligand>
</feature>
<protein>
    <submittedName>
        <fullName evidence="8">3-deoxy-D-manno-octulosonate 8-phosphate phosphatase</fullName>
    </submittedName>
</protein>
<evidence type="ECO:0000256" key="3">
    <source>
        <dbReference type="ARBA" id="ARBA00011881"/>
    </source>
</evidence>
<evidence type="ECO:0000256" key="5">
    <source>
        <dbReference type="ARBA" id="ARBA00022801"/>
    </source>
</evidence>
<dbReference type="GO" id="GO:0016788">
    <property type="term" value="F:hydrolase activity, acting on ester bonds"/>
    <property type="evidence" value="ECO:0007669"/>
    <property type="project" value="InterPro"/>
</dbReference>
<name>A0A2D0NH50_FLAN2</name>
<evidence type="ECO:0000256" key="4">
    <source>
        <dbReference type="ARBA" id="ARBA00022723"/>
    </source>
</evidence>
<keyword evidence="6 7" id="KW-0460">Magnesium</keyword>
<dbReference type="SFLD" id="SFLDS00003">
    <property type="entry name" value="Haloacid_Dehalogenase"/>
    <property type="match status" value="1"/>
</dbReference>
<evidence type="ECO:0000256" key="7">
    <source>
        <dbReference type="PIRSR" id="PIRSR006118-2"/>
    </source>
</evidence>
<gene>
    <name evidence="8" type="ORF">CRP01_06310</name>
</gene>
<dbReference type="SFLD" id="SFLDG01138">
    <property type="entry name" value="C1.6.2:_Deoxy-d-mannose-octulo"/>
    <property type="match status" value="1"/>
</dbReference>
<dbReference type="InterPro" id="IPR036412">
    <property type="entry name" value="HAD-like_sf"/>
</dbReference>
<comment type="caution">
    <text evidence="8">The sequence shown here is derived from an EMBL/GenBank/DDBJ whole genome shotgun (WGS) entry which is preliminary data.</text>
</comment>
<dbReference type="AlphaFoldDB" id="A0A2D0NH50"/>
<comment type="similarity">
    <text evidence="2">Belongs to the KdsC family.</text>
</comment>
<accession>A0A2D0NH50</accession>
<feature type="binding site" evidence="7">
    <location>
        <position position="109"/>
    </location>
    <ligand>
        <name>Mg(2+)</name>
        <dbReference type="ChEBI" id="CHEBI:18420"/>
    </ligand>
</feature>
<dbReference type="InterPro" id="IPR023214">
    <property type="entry name" value="HAD_sf"/>
</dbReference>
<dbReference type="GO" id="GO:0046872">
    <property type="term" value="F:metal ion binding"/>
    <property type="evidence" value="ECO:0007669"/>
    <property type="project" value="UniProtKB-KW"/>
</dbReference>
<dbReference type="OrthoDB" id="9805604at2"/>
<dbReference type="InterPro" id="IPR010023">
    <property type="entry name" value="KdsC_fam"/>
</dbReference>
<dbReference type="GO" id="GO:0008781">
    <property type="term" value="F:N-acylneuraminate cytidylyltransferase activity"/>
    <property type="evidence" value="ECO:0007669"/>
    <property type="project" value="TreeGrafter"/>
</dbReference>
<evidence type="ECO:0000256" key="6">
    <source>
        <dbReference type="ARBA" id="ARBA00022842"/>
    </source>
</evidence>
<dbReference type="NCBIfam" id="TIGR01670">
    <property type="entry name" value="KdsC-phosphatas"/>
    <property type="match status" value="1"/>
</dbReference>
<evidence type="ECO:0000256" key="1">
    <source>
        <dbReference type="ARBA" id="ARBA00001946"/>
    </source>
</evidence>
<comment type="cofactor">
    <cofactor evidence="1 7">
        <name>Mg(2+)</name>
        <dbReference type="ChEBI" id="CHEBI:18420"/>
    </cofactor>
</comment>
<dbReference type="PANTHER" id="PTHR21485">
    <property type="entry name" value="HAD SUPERFAMILY MEMBERS CMAS AND KDSC"/>
    <property type="match status" value="1"/>
</dbReference>
<dbReference type="Gene3D" id="3.40.50.1000">
    <property type="entry name" value="HAD superfamily/HAD-like"/>
    <property type="match status" value="1"/>
</dbReference>
<keyword evidence="4 7" id="KW-0479">Metal-binding</keyword>
<dbReference type="SFLD" id="SFLDG01136">
    <property type="entry name" value="C1.6:_Phosphoserine_Phosphatas"/>
    <property type="match status" value="1"/>
</dbReference>
<comment type="subunit">
    <text evidence="3">Homotetramer.</text>
</comment>
<evidence type="ECO:0000313" key="8">
    <source>
        <dbReference type="EMBL" id="PHN07710.1"/>
    </source>
</evidence>
<proteinExistence type="inferred from homology"/>
<dbReference type="PIRSF" id="PIRSF006118">
    <property type="entry name" value="KDO8-P_Ptase"/>
    <property type="match status" value="1"/>
</dbReference>
<dbReference type="RefSeq" id="WP_099149156.1">
    <property type="nucleotide sequence ID" value="NZ_PDUD01000009.1"/>
</dbReference>
<organism evidence="8 9">
    <name type="scientific">Flavilitoribacter nigricans (strain ATCC 23147 / DSM 23189 / NBRC 102662 / NCIMB 1420 / SS-2)</name>
    <name type="common">Lewinella nigricans</name>
    <dbReference type="NCBI Taxonomy" id="1122177"/>
    <lineage>
        <taxon>Bacteria</taxon>
        <taxon>Pseudomonadati</taxon>
        <taxon>Bacteroidota</taxon>
        <taxon>Saprospiria</taxon>
        <taxon>Saprospirales</taxon>
        <taxon>Lewinellaceae</taxon>
        <taxon>Flavilitoribacter</taxon>
    </lineage>
</organism>
<keyword evidence="5" id="KW-0378">Hydrolase</keyword>
<feature type="binding site" evidence="7">
    <location>
        <position position="18"/>
    </location>
    <ligand>
        <name>substrate</name>
    </ligand>
</feature>
<reference evidence="8 9" key="1">
    <citation type="submission" date="2017-10" db="EMBL/GenBank/DDBJ databases">
        <title>The draft genome sequence of Lewinella nigricans NBRC 102662.</title>
        <authorList>
            <person name="Wang K."/>
        </authorList>
    </citation>
    <scope>NUCLEOTIDE SEQUENCE [LARGE SCALE GENOMIC DNA]</scope>
    <source>
        <strain evidence="8 9">NBRC 102662</strain>
    </source>
</reference>
<dbReference type="SUPFAM" id="SSF56784">
    <property type="entry name" value="HAD-like"/>
    <property type="match status" value="1"/>
</dbReference>
<dbReference type="PANTHER" id="PTHR21485:SF3">
    <property type="entry name" value="N-ACYLNEURAMINATE CYTIDYLYLTRANSFERASE"/>
    <property type="match status" value="1"/>
</dbReference>